<protein>
    <submittedName>
        <fullName evidence="1">Uncharacterized protein</fullName>
    </submittedName>
</protein>
<dbReference type="PANTHER" id="PTHR24148:SF64">
    <property type="entry name" value="HETEROKARYON INCOMPATIBILITY DOMAIN-CONTAINING PROTEIN"/>
    <property type="match status" value="1"/>
</dbReference>
<dbReference type="OrthoDB" id="2157530at2759"/>
<reference evidence="1 2" key="1">
    <citation type="submission" date="2016-04" db="EMBL/GenBank/DDBJ databases">
        <title>A degradative enzymes factory behind the ericoid mycorrhizal symbiosis.</title>
        <authorList>
            <consortium name="DOE Joint Genome Institute"/>
            <person name="Martino E."/>
            <person name="Morin E."/>
            <person name="Grelet G."/>
            <person name="Kuo A."/>
            <person name="Kohler A."/>
            <person name="Daghino S."/>
            <person name="Barry K."/>
            <person name="Choi C."/>
            <person name="Cichocki N."/>
            <person name="Clum A."/>
            <person name="Copeland A."/>
            <person name="Hainaut M."/>
            <person name="Haridas S."/>
            <person name="Labutti K."/>
            <person name="Lindquist E."/>
            <person name="Lipzen A."/>
            <person name="Khouja H.-R."/>
            <person name="Murat C."/>
            <person name="Ohm R."/>
            <person name="Olson A."/>
            <person name="Spatafora J."/>
            <person name="Veneault-Fourrey C."/>
            <person name="Henrissat B."/>
            <person name="Grigoriev I."/>
            <person name="Martin F."/>
            <person name="Perotto S."/>
        </authorList>
    </citation>
    <scope>NUCLEOTIDE SEQUENCE [LARGE SCALE GENOMIC DNA]</scope>
    <source>
        <strain evidence="1 2">F</strain>
    </source>
</reference>
<evidence type="ECO:0000313" key="1">
    <source>
        <dbReference type="EMBL" id="PMD44456.1"/>
    </source>
</evidence>
<sequence length="69" mass="7341">GRCFFITKAGFFGIGPGIMQEGDCVVILLGADVPFVIREKEKCGNSVQGYALIGECYVHGLMTGDAIRA</sequence>
<feature type="non-terminal residue" evidence="1">
    <location>
        <position position="1"/>
    </location>
</feature>
<accession>A0A2J6S105</accession>
<gene>
    <name evidence="1" type="ORF">L207DRAFT_386297</name>
</gene>
<feature type="non-terminal residue" evidence="1">
    <location>
        <position position="69"/>
    </location>
</feature>
<evidence type="ECO:0000313" key="2">
    <source>
        <dbReference type="Proteomes" id="UP000235786"/>
    </source>
</evidence>
<dbReference type="Pfam" id="PF26639">
    <property type="entry name" value="Het-6_barrel"/>
    <property type="match status" value="1"/>
</dbReference>
<organism evidence="1 2">
    <name type="scientific">Hyaloscypha variabilis (strain UAMH 11265 / GT02V1 / F)</name>
    <name type="common">Meliniomyces variabilis</name>
    <dbReference type="NCBI Taxonomy" id="1149755"/>
    <lineage>
        <taxon>Eukaryota</taxon>
        <taxon>Fungi</taxon>
        <taxon>Dikarya</taxon>
        <taxon>Ascomycota</taxon>
        <taxon>Pezizomycotina</taxon>
        <taxon>Leotiomycetes</taxon>
        <taxon>Helotiales</taxon>
        <taxon>Hyaloscyphaceae</taxon>
        <taxon>Hyaloscypha</taxon>
        <taxon>Hyaloscypha variabilis</taxon>
    </lineage>
</organism>
<dbReference type="PANTHER" id="PTHR24148">
    <property type="entry name" value="ANKYRIN REPEAT DOMAIN-CONTAINING PROTEIN 39 HOMOLOG-RELATED"/>
    <property type="match status" value="1"/>
</dbReference>
<dbReference type="EMBL" id="KZ613941">
    <property type="protein sequence ID" value="PMD44456.1"/>
    <property type="molecule type" value="Genomic_DNA"/>
</dbReference>
<dbReference type="AlphaFoldDB" id="A0A2J6S105"/>
<keyword evidence="2" id="KW-1185">Reference proteome</keyword>
<dbReference type="Proteomes" id="UP000235786">
    <property type="component" value="Unassembled WGS sequence"/>
</dbReference>
<proteinExistence type="predicted"/>
<name>A0A2J6S105_HYAVF</name>
<dbReference type="InterPro" id="IPR052895">
    <property type="entry name" value="HetReg/Transcr_Mod"/>
</dbReference>
<dbReference type="STRING" id="1149755.A0A2J6S105"/>